<keyword evidence="2" id="KW-1185">Reference proteome</keyword>
<proteinExistence type="predicted"/>
<dbReference type="EMBL" id="MTSD02000001">
    <property type="protein sequence ID" value="OOV88339.1"/>
    <property type="molecule type" value="Genomic_DNA"/>
</dbReference>
<evidence type="ECO:0000313" key="1">
    <source>
        <dbReference type="EMBL" id="OOV88339.1"/>
    </source>
</evidence>
<dbReference type="AlphaFoldDB" id="A0A1T1HEQ9"/>
<dbReference type="RefSeq" id="WP_077242771.1">
    <property type="nucleotide sequence ID" value="NZ_FXTS01000001.1"/>
</dbReference>
<dbReference type="STRING" id="966.BTA35_0202140"/>
<evidence type="ECO:0000313" key="2">
    <source>
        <dbReference type="Proteomes" id="UP000190064"/>
    </source>
</evidence>
<evidence type="ECO:0008006" key="3">
    <source>
        <dbReference type="Google" id="ProtNLM"/>
    </source>
</evidence>
<gene>
    <name evidence="1" type="ORF">BTA35_0202140</name>
</gene>
<dbReference type="Proteomes" id="UP000190064">
    <property type="component" value="Unassembled WGS sequence"/>
</dbReference>
<name>A0A1T1HEQ9_OCELI</name>
<reference evidence="1" key="1">
    <citation type="submission" date="2017-02" db="EMBL/GenBank/DDBJ databases">
        <title>Draft Genome Sequence of the Salt Water Bacterium Oceanospirillum linum ATCC 11336.</title>
        <authorList>
            <person name="Trachtenberg A.M."/>
            <person name="Carney J.G."/>
            <person name="Linnane J.D."/>
            <person name="Rheaume B.A."/>
            <person name="Pitts N.L."/>
            <person name="Mykles D.L."/>
            <person name="Maclea K.S."/>
        </authorList>
    </citation>
    <scope>NUCLEOTIDE SEQUENCE [LARGE SCALE GENOMIC DNA]</scope>
    <source>
        <strain evidence="1">ATCC 11336</strain>
    </source>
</reference>
<sequence>MQLNPELKKFIDQIMPQIDEVFTEHNFPIHERFMKAAVFFVENCIKGSSLGDSENILEHDAFSRDIVPLFMQWYYETYGELAKPPHQSDTYGIVTSYAQPIKIKIPLTTSSLTEKGTCWLKFPDSIEETESYTDFIDDKVRLEALVSERLRVLENEVLEVASKTRKIHLNLMSVSGLEPETLSMKNGIWAHFEKAIDDIISFNTDRVSIGCWELHLAVEKSFKVLIKQKIGKKIFGHNLLSLYEESKQFCADLDVESLKSLPSEKDAIKLRYAEQFMHLDKAIEHYKTALNIVCTLTENLDRKLRFNNAALEIKQAPWAI</sequence>
<protein>
    <recommendedName>
        <fullName evidence="3">HEPN domain-containing protein</fullName>
    </recommendedName>
</protein>
<organism evidence="1 2">
    <name type="scientific">Oceanospirillum linum</name>
    <dbReference type="NCBI Taxonomy" id="966"/>
    <lineage>
        <taxon>Bacteria</taxon>
        <taxon>Pseudomonadati</taxon>
        <taxon>Pseudomonadota</taxon>
        <taxon>Gammaproteobacteria</taxon>
        <taxon>Oceanospirillales</taxon>
        <taxon>Oceanospirillaceae</taxon>
        <taxon>Oceanospirillum</taxon>
    </lineage>
</organism>
<comment type="caution">
    <text evidence="1">The sequence shown here is derived from an EMBL/GenBank/DDBJ whole genome shotgun (WGS) entry which is preliminary data.</text>
</comment>
<accession>A0A1T1HEQ9</accession>
<dbReference type="Gene3D" id="1.20.120.330">
    <property type="entry name" value="Nucleotidyltransferases domain 2"/>
    <property type="match status" value="1"/>
</dbReference>